<dbReference type="GO" id="GO:0008171">
    <property type="term" value="F:O-methyltransferase activity"/>
    <property type="evidence" value="ECO:0007669"/>
    <property type="project" value="InterPro"/>
</dbReference>
<evidence type="ECO:0008006" key="9">
    <source>
        <dbReference type="Google" id="ProtNLM"/>
    </source>
</evidence>
<feature type="region of interest" description="Disordered" evidence="4">
    <location>
        <begin position="1"/>
        <end position="46"/>
    </location>
</feature>
<keyword evidence="2" id="KW-0808">Transferase</keyword>
<evidence type="ECO:0000259" key="6">
    <source>
        <dbReference type="Pfam" id="PF08100"/>
    </source>
</evidence>
<dbReference type="AlphaFoldDB" id="A0AAN9J1V7"/>
<feature type="compositionally biased region" description="Basic and acidic residues" evidence="4">
    <location>
        <begin position="1"/>
        <end position="37"/>
    </location>
</feature>
<dbReference type="Gene3D" id="3.40.50.150">
    <property type="entry name" value="Vaccinia Virus protein VP39"/>
    <property type="match status" value="1"/>
</dbReference>
<dbReference type="Proteomes" id="UP001372338">
    <property type="component" value="Unassembled WGS sequence"/>
</dbReference>
<organism evidence="7 8">
    <name type="scientific">Crotalaria pallida</name>
    <name type="common">Smooth rattlebox</name>
    <name type="synonym">Crotalaria striata</name>
    <dbReference type="NCBI Taxonomy" id="3830"/>
    <lineage>
        <taxon>Eukaryota</taxon>
        <taxon>Viridiplantae</taxon>
        <taxon>Streptophyta</taxon>
        <taxon>Embryophyta</taxon>
        <taxon>Tracheophyta</taxon>
        <taxon>Spermatophyta</taxon>
        <taxon>Magnoliopsida</taxon>
        <taxon>eudicotyledons</taxon>
        <taxon>Gunneridae</taxon>
        <taxon>Pentapetalae</taxon>
        <taxon>rosids</taxon>
        <taxon>fabids</taxon>
        <taxon>Fabales</taxon>
        <taxon>Fabaceae</taxon>
        <taxon>Papilionoideae</taxon>
        <taxon>50 kb inversion clade</taxon>
        <taxon>genistoids sensu lato</taxon>
        <taxon>core genistoids</taxon>
        <taxon>Crotalarieae</taxon>
        <taxon>Crotalaria</taxon>
    </lineage>
</organism>
<dbReference type="FunFam" id="3.40.50.150:FF:000206">
    <property type="entry name" value="O-methyltransferase ZRP4"/>
    <property type="match status" value="1"/>
</dbReference>
<keyword evidence="8" id="KW-1185">Reference proteome</keyword>
<dbReference type="InterPro" id="IPR001077">
    <property type="entry name" value="COMT_C"/>
</dbReference>
<evidence type="ECO:0000313" key="7">
    <source>
        <dbReference type="EMBL" id="KAK7290249.1"/>
    </source>
</evidence>
<dbReference type="InterPro" id="IPR036388">
    <property type="entry name" value="WH-like_DNA-bd_sf"/>
</dbReference>
<evidence type="ECO:0000256" key="1">
    <source>
        <dbReference type="ARBA" id="ARBA00022603"/>
    </source>
</evidence>
<dbReference type="Pfam" id="PF00891">
    <property type="entry name" value="Methyltransf_2"/>
    <property type="match status" value="1"/>
</dbReference>
<accession>A0AAN9J1V7</accession>
<keyword evidence="3" id="KW-0949">S-adenosyl-L-methionine</keyword>
<dbReference type="PROSITE" id="PS51683">
    <property type="entry name" value="SAM_OMT_II"/>
    <property type="match status" value="1"/>
</dbReference>
<evidence type="ECO:0000256" key="2">
    <source>
        <dbReference type="ARBA" id="ARBA00022679"/>
    </source>
</evidence>
<feature type="domain" description="O-methyltransferase dimerisation" evidence="6">
    <location>
        <begin position="103"/>
        <end position="184"/>
    </location>
</feature>
<comment type="caution">
    <text evidence="7">The sequence shown here is derived from an EMBL/GenBank/DDBJ whole genome shotgun (WGS) entry which is preliminary data.</text>
</comment>
<dbReference type="GO" id="GO:0046983">
    <property type="term" value="F:protein dimerization activity"/>
    <property type="evidence" value="ECO:0007669"/>
    <property type="project" value="InterPro"/>
</dbReference>
<dbReference type="Pfam" id="PF08100">
    <property type="entry name" value="Dimerisation"/>
    <property type="match status" value="1"/>
</dbReference>
<evidence type="ECO:0000313" key="8">
    <source>
        <dbReference type="Proteomes" id="UP001372338"/>
    </source>
</evidence>
<feature type="domain" description="O-methyltransferase C-terminal" evidence="5">
    <location>
        <begin position="206"/>
        <end position="418"/>
    </location>
</feature>
<dbReference type="EMBL" id="JAYWIO010000001">
    <property type="protein sequence ID" value="KAK7290249.1"/>
    <property type="molecule type" value="Genomic_DNA"/>
</dbReference>
<reference evidence="7 8" key="1">
    <citation type="submission" date="2024-01" db="EMBL/GenBank/DDBJ databases">
        <title>The genomes of 5 underutilized Papilionoideae crops provide insights into root nodulation and disease resistanc.</title>
        <authorList>
            <person name="Yuan L."/>
        </authorList>
    </citation>
    <scope>NUCLEOTIDE SEQUENCE [LARGE SCALE GENOMIC DNA]</scope>
    <source>
        <strain evidence="7">ZHUSHIDOU_FW_LH</strain>
        <tissue evidence="7">Leaf</tissue>
    </source>
</reference>
<evidence type="ECO:0000256" key="3">
    <source>
        <dbReference type="ARBA" id="ARBA00022691"/>
    </source>
</evidence>
<dbReference type="InterPro" id="IPR036390">
    <property type="entry name" value="WH_DNA-bd_sf"/>
</dbReference>
<dbReference type="Gene3D" id="1.10.10.10">
    <property type="entry name" value="Winged helix-like DNA-binding domain superfamily/Winged helix DNA-binding domain"/>
    <property type="match status" value="1"/>
</dbReference>
<dbReference type="GO" id="GO:0030746">
    <property type="term" value="F:isoflavone 4'-O-methyltransferase activity"/>
    <property type="evidence" value="ECO:0007669"/>
    <property type="project" value="UniProtKB-ARBA"/>
</dbReference>
<dbReference type="InterPro" id="IPR016461">
    <property type="entry name" value="COMT-like"/>
</dbReference>
<proteinExistence type="predicted"/>
<dbReference type="PANTHER" id="PTHR11746">
    <property type="entry name" value="O-METHYLTRANSFERASE"/>
    <property type="match status" value="1"/>
</dbReference>
<keyword evidence="1" id="KW-0489">Methyltransferase</keyword>
<dbReference type="InterPro" id="IPR012967">
    <property type="entry name" value="COMT_dimerisation"/>
</dbReference>
<dbReference type="InterPro" id="IPR029063">
    <property type="entry name" value="SAM-dependent_MTases_sf"/>
</dbReference>
<sequence>MVGERRENRTEVAEEERREKAERDRRENRGGLERTKNDGASVEAEGRRCSAGRCDAAQVGAMRALRAEAAEPNKHKEEIKEMAFNENRVGESELHHAQIHLYKHAYNYLSSMALRTAMELGIPDAIQNHGKPITLSELASVLKLHPSKISLLGRFMRLLTHHGFFAKTKEEAYVLTPSSKLLTRSEPFCLATYIGMVLHAGGLQMWQSSRKWFNEEKEVSLFECATGGISFWEHLNGKPGDLNGFQEAMEADSRLLKVALKECKHVFENLESLVDVAGGNGSVTKLIHEAFPHLKCTIFDQPQVVANCSGISTEMLNFVGGDMFDSIHSADAVLLKWVLHDWDDEQCLEILKNCKRAISRKGKEGKVIIIDIVIDEMSDDHILTELKLNLDLAMLTLHNGKERDKKEWEKLIFGTGFSNYKITPICGFKSLIEVYP</sequence>
<protein>
    <recommendedName>
        <fullName evidence="9">O-methyltransferase</fullName>
    </recommendedName>
</protein>
<dbReference type="GO" id="GO:0009701">
    <property type="term" value="P:isoflavonoid phytoalexin biosynthetic process"/>
    <property type="evidence" value="ECO:0007669"/>
    <property type="project" value="UniProtKB-ARBA"/>
</dbReference>
<name>A0AAN9J1V7_CROPI</name>
<dbReference type="SUPFAM" id="SSF46785">
    <property type="entry name" value="Winged helix' DNA-binding domain"/>
    <property type="match status" value="1"/>
</dbReference>
<evidence type="ECO:0000256" key="4">
    <source>
        <dbReference type="SAM" id="MobiDB-lite"/>
    </source>
</evidence>
<evidence type="ECO:0000259" key="5">
    <source>
        <dbReference type="Pfam" id="PF00891"/>
    </source>
</evidence>
<dbReference type="SUPFAM" id="SSF53335">
    <property type="entry name" value="S-adenosyl-L-methionine-dependent methyltransferases"/>
    <property type="match status" value="1"/>
</dbReference>
<dbReference type="GO" id="GO:0032259">
    <property type="term" value="P:methylation"/>
    <property type="evidence" value="ECO:0007669"/>
    <property type="project" value="UniProtKB-KW"/>
</dbReference>
<dbReference type="FunFam" id="1.10.10.10:FF:000213">
    <property type="entry name" value="Coniferyl alcohol 9-O-methyltransferase"/>
    <property type="match status" value="1"/>
</dbReference>
<gene>
    <name evidence="7" type="ORF">RIF29_04527</name>
</gene>